<sequence length="1283" mass="142320">MQPRTFCFIAFVFIGYAVFVYPALATPVAVTEAAMSEEQKVLVDCQNSDYRTYIKCLRRHKRQHSLHGEFDHTCWESCIKKCQTDYTSEPCDKKCNHCLKKTRHKVQVITEYENECVHGNCSVPKNGDRLGTTNITTKIDIHNVINNNASGIGGTSSGTMCCPTCNPPISCSQPQPPQPPQPPQHPQQPCPPHICRPPQPQPQPQLPFQLSLVPQLSLGLGLSLGTGCQWPFQWPCYGQNWTKSVGPIDCSGCTQTYSSFRCDVSCYATQGVQTSNSKPCVSPYCVGDDNWLLRGRRFHQPAFATGILSHFICSTRCWTTVNRASSLRTIKFTAEYRLWAAPGTKDSFFLSRNHFTQRALHPGDKDLVEAIAMRLFKRQSSDTSPQLVSATPLSQDGTALLTASEENLDRSSKRLSNENDGLGRTPAKESVNETFLKPSSSQSCISNRKVISTWGRKVGRRWDQLKRSDSSELLSVSGRRRRWSPNRKSGIADEKENGINDSPELPKPKRISRVESLRNLFRSSERGSSFLNGDMSARNVTIQEEDVTCIGHYPMEKALSEGAIKNVRFGGSLDDSQIDRGSLLREKKKQLSRSIHDLQEQQRVLDYILNNQDVLKTQQGTTLARETLNKVRRSTSPKLRTSQAATTDRGKSNVSVQTRDFISNQLSNIKRNLFNNRMSGGDCDRTENQRSCPTTGLEDLMSNLRLACDESGYDSDSTRTGADSPDSGQSVPPMLKLRRFSITSDDYHGIDLSLLPINADGTLIKQDVTTGTETQKEEPAARCLENTVIINKNDSVMTDITAVVSDDDTDSCDEDTFVGFAEYQTNCTVVQVEPTVKDKRTCSTIGNSRLSRIPQKKSLRSRLDQTVSLSQAMKLHNLQKENKSQATLKPRKHSDPGTLSLLENAASPCKDSPPAAKIHANLVTSPLQYYSPKRSRSTMESEDPEVANARNKLKKSEQSVKVDHPPPVSSTSAKTLVRRELKTMKLFVERPGNLGISVERKEAVRPFYVISKMDANGEAAKSKHFRIGDEIVRVCGRRLRGMSIIEARNALRTCSGTVELQIARQPTFTFGEELGDTWGDILIRTQSDSDVWTLKQEKGTEVPRSVDAAVQERSSSQCKVVGALMKDGKNLSASSMERMEIESAATLKREPSQKMTGMRKFHVVRKRAVNPISSRRATSLSMDLLTITLEKGAPKKLGFSIVGGSDSSKGSMGIFVKDIMAGGQAAEEGTLKIGDEILAINGISMDGLTHAKALQTFKVAKAGKMVLYVGRRDPTHKRSAYKR</sequence>
<dbReference type="STRING" id="166423.A0A0N0U569"/>
<keyword evidence="5" id="KW-1185">Reference proteome</keyword>
<dbReference type="CDD" id="cd00136">
    <property type="entry name" value="PDZ_canonical"/>
    <property type="match status" value="1"/>
</dbReference>
<dbReference type="EMBL" id="KQ435794">
    <property type="protein sequence ID" value="KOX74058.1"/>
    <property type="molecule type" value="Genomic_DNA"/>
</dbReference>
<feature type="domain" description="PDZ" evidence="3">
    <location>
        <begin position="1186"/>
        <end position="1258"/>
    </location>
</feature>
<feature type="compositionally biased region" description="Polar residues" evidence="1">
    <location>
        <begin position="636"/>
        <end position="655"/>
    </location>
</feature>
<dbReference type="PANTHER" id="PTHR19964">
    <property type="entry name" value="MULTIPLE PDZ DOMAIN PROTEIN"/>
    <property type="match status" value="1"/>
</dbReference>
<dbReference type="Pfam" id="PF00595">
    <property type="entry name" value="PDZ"/>
    <property type="match status" value="2"/>
</dbReference>
<feature type="compositionally biased region" description="Pro residues" evidence="1">
    <location>
        <begin position="174"/>
        <end position="203"/>
    </location>
</feature>
<dbReference type="Gene3D" id="2.30.42.10">
    <property type="match status" value="2"/>
</dbReference>
<feature type="signal peptide" evidence="2">
    <location>
        <begin position="1"/>
        <end position="25"/>
    </location>
</feature>
<feature type="compositionally biased region" description="Basic and acidic residues" evidence="1">
    <location>
        <begin position="954"/>
        <end position="964"/>
    </location>
</feature>
<organism evidence="4 5">
    <name type="scientific">Melipona quadrifasciata</name>
    <dbReference type="NCBI Taxonomy" id="166423"/>
    <lineage>
        <taxon>Eukaryota</taxon>
        <taxon>Metazoa</taxon>
        <taxon>Ecdysozoa</taxon>
        <taxon>Arthropoda</taxon>
        <taxon>Hexapoda</taxon>
        <taxon>Insecta</taxon>
        <taxon>Pterygota</taxon>
        <taxon>Neoptera</taxon>
        <taxon>Endopterygota</taxon>
        <taxon>Hymenoptera</taxon>
        <taxon>Apocrita</taxon>
        <taxon>Aculeata</taxon>
        <taxon>Apoidea</taxon>
        <taxon>Anthophila</taxon>
        <taxon>Apidae</taxon>
        <taxon>Melipona</taxon>
    </lineage>
</organism>
<dbReference type="InterPro" id="IPR051342">
    <property type="entry name" value="PDZ_scaffold"/>
</dbReference>
<feature type="compositionally biased region" description="Basic and acidic residues" evidence="1">
    <location>
        <begin position="490"/>
        <end position="508"/>
    </location>
</feature>
<dbReference type="SUPFAM" id="SSF50156">
    <property type="entry name" value="PDZ domain-like"/>
    <property type="match status" value="2"/>
</dbReference>
<feature type="region of interest" description="Disordered" evidence="1">
    <location>
        <begin position="711"/>
        <end position="732"/>
    </location>
</feature>
<feature type="chain" id="PRO_5005860126" evidence="2">
    <location>
        <begin position="26"/>
        <end position="1283"/>
    </location>
</feature>
<evidence type="ECO:0000259" key="3">
    <source>
        <dbReference type="PROSITE" id="PS50106"/>
    </source>
</evidence>
<dbReference type="Proteomes" id="UP000053105">
    <property type="component" value="Unassembled WGS sequence"/>
</dbReference>
<feature type="region of interest" description="Disordered" evidence="1">
    <location>
        <begin position="474"/>
        <end position="508"/>
    </location>
</feature>
<feature type="region of interest" description="Disordered" evidence="1">
    <location>
        <begin position="931"/>
        <end position="974"/>
    </location>
</feature>
<reference evidence="4 5" key="1">
    <citation type="submission" date="2015-07" db="EMBL/GenBank/DDBJ databases">
        <title>The genome of Melipona quadrifasciata.</title>
        <authorList>
            <person name="Pan H."/>
            <person name="Kapheim K."/>
        </authorList>
    </citation>
    <scope>NUCLEOTIDE SEQUENCE [LARGE SCALE GENOMIC DNA]</scope>
    <source>
        <strain evidence="4">0111107301</strain>
        <tissue evidence="4">Whole body</tissue>
    </source>
</reference>
<feature type="compositionally biased region" description="Polar residues" evidence="1">
    <location>
        <begin position="714"/>
        <end position="730"/>
    </location>
</feature>
<feature type="compositionally biased region" description="Basic and acidic residues" evidence="1">
    <location>
        <begin position="407"/>
        <end position="417"/>
    </location>
</feature>
<accession>A0A0N0U569</accession>
<gene>
    <name evidence="4" type="ORF">WN51_14138</name>
</gene>
<dbReference type="InterPro" id="IPR036034">
    <property type="entry name" value="PDZ_sf"/>
</dbReference>
<dbReference type="SMART" id="SM00228">
    <property type="entry name" value="PDZ"/>
    <property type="match status" value="2"/>
</dbReference>
<name>A0A0N0U569_9HYME</name>
<evidence type="ECO:0000313" key="5">
    <source>
        <dbReference type="Proteomes" id="UP000053105"/>
    </source>
</evidence>
<evidence type="ECO:0000256" key="1">
    <source>
        <dbReference type="SAM" id="MobiDB-lite"/>
    </source>
</evidence>
<protein>
    <submittedName>
        <fullName evidence="4">PDZ domain-containing protein 2</fullName>
    </submittedName>
</protein>
<evidence type="ECO:0000256" key="2">
    <source>
        <dbReference type="SAM" id="SignalP"/>
    </source>
</evidence>
<dbReference type="OrthoDB" id="6022711at2759"/>
<feature type="region of interest" description="Disordered" evidence="1">
    <location>
        <begin position="405"/>
        <end position="435"/>
    </location>
</feature>
<feature type="region of interest" description="Disordered" evidence="1">
    <location>
        <begin position="173"/>
        <end position="203"/>
    </location>
</feature>
<evidence type="ECO:0000313" key="4">
    <source>
        <dbReference type="EMBL" id="KOX74058.1"/>
    </source>
</evidence>
<keyword evidence="2" id="KW-0732">Signal</keyword>
<dbReference type="InterPro" id="IPR001478">
    <property type="entry name" value="PDZ"/>
</dbReference>
<dbReference type="PANTHER" id="PTHR19964:SF97">
    <property type="entry name" value="PDZ DOMAIN-CONTAINING PROTEIN"/>
    <property type="match status" value="1"/>
</dbReference>
<feature type="region of interest" description="Disordered" evidence="1">
    <location>
        <begin position="632"/>
        <end position="655"/>
    </location>
</feature>
<dbReference type="PROSITE" id="PS50106">
    <property type="entry name" value="PDZ"/>
    <property type="match status" value="2"/>
</dbReference>
<feature type="domain" description="PDZ" evidence="3">
    <location>
        <begin position="983"/>
        <end position="1066"/>
    </location>
</feature>
<proteinExistence type="predicted"/>